<feature type="transmembrane region" description="Helical" evidence="1">
    <location>
        <begin position="139"/>
        <end position="159"/>
    </location>
</feature>
<feature type="transmembrane region" description="Helical" evidence="1">
    <location>
        <begin position="241"/>
        <end position="266"/>
    </location>
</feature>
<feature type="transmembrane region" description="Helical" evidence="1">
    <location>
        <begin position="74"/>
        <end position="97"/>
    </location>
</feature>
<evidence type="ECO:0000256" key="1">
    <source>
        <dbReference type="SAM" id="Phobius"/>
    </source>
</evidence>
<name>A0A8T3D9F6_9TELE</name>
<evidence type="ECO:0000313" key="2">
    <source>
        <dbReference type="EMBL" id="KAI1892722.1"/>
    </source>
</evidence>
<dbReference type="InterPro" id="IPR049352">
    <property type="entry name" value="Rost"/>
</dbReference>
<dbReference type="Proteomes" id="UP000829720">
    <property type="component" value="Unassembled WGS sequence"/>
</dbReference>
<dbReference type="OrthoDB" id="419711at2759"/>
<dbReference type="AlphaFoldDB" id="A0A8T3D9F6"/>
<sequence length="347" mass="39740">MGSTWTQCWREEFSVKKLSFSLSNPELLLHPQWNISPFSWLLYRVFMLTYTLGWCLYSGLLFSSPKWLIFCTNLSYCTMGLYYMVAVCTLVWAYILIRRVCWVYQETSSTESTSGEDSSESSGFFPLPAPLAMFLQLQWVLYVLTGCLALTVSFLYWVIIYPMRPRPLSSFNINLHIINVVQALLEHILSATPVHLLHYLALLLVCALYFLFTIIYWLAGCTGPSGKPYIYIVLDYGEKPLFATLSVLCIAFLCLPFFHFLLWNLYLLRKHLGTRPNGSHLAVRREVWWWGRVGGRSVPTSASQLDSSISVFAVREGGATNQVPLVPTADQHQYHLIELLHLISCGR</sequence>
<protein>
    <recommendedName>
        <fullName evidence="4">Protein rolling stone</fullName>
    </recommendedName>
</protein>
<dbReference type="Pfam" id="PF21534">
    <property type="entry name" value="Rost"/>
    <property type="match status" value="1"/>
</dbReference>
<keyword evidence="1" id="KW-0812">Transmembrane</keyword>
<keyword evidence="3" id="KW-1185">Reference proteome</keyword>
<dbReference type="GO" id="GO:0016020">
    <property type="term" value="C:membrane"/>
    <property type="evidence" value="ECO:0007669"/>
    <property type="project" value="TreeGrafter"/>
</dbReference>
<comment type="caution">
    <text evidence="2">The sequence shown here is derived from an EMBL/GenBank/DDBJ whole genome shotgun (WGS) entry which is preliminary data.</text>
</comment>
<evidence type="ECO:0008006" key="4">
    <source>
        <dbReference type="Google" id="ProtNLM"/>
    </source>
</evidence>
<feature type="transmembrane region" description="Helical" evidence="1">
    <location>
        <begin position="196"/>
        <end position="219"/>
    </location>
</feature>
<keyword evidence="1" id="KW-1133">Transmembrane helix</keyword>
<dbReference type="EMBL" id="JAERUA010000012">
    <property type="protein sequence ID" value="KAI1892722.1"/>
    <property type="molecule type" value="Genomic_DNA"/>
</dbReference>
<keyword evidence="1" id="KW-0472">Membrane</keyword>
<proteinExistence type="predicted"/>
<evidence type="ECO:0000313" key="3">
    <source>
        <dbReference type="Proteomes" id="UP000829720"/>
    </source>
</evidence>
<reference evidence="2" key="1">
    <citation type="submission" date="2021-01" db="EMBL/GenBank/DDBJ databases">
        <authorList>
            <person name="Zahm M."/>
            <person name="Roques C."/>
            <person name="Cabau C."/>
            <person name="Klopp C."/>
            <person name="Donnadieu C."/>
            <person name="Jouanno E."/>
            <person name="Lampietro C."/>
            <person name="Louis A."/>
            <person name="Herpin A."/>
            <person name="Echchiki A."/>
            <person name="Berthelot C."/>
            <person name="Parey E."/>
            <person name="Roest-Crollius H."/>
            <person name="Braasch I."/>
            <person name="Postlethwait J."/>
            <person name="Bobe J."/>
            <person name="Montfort J."/>
            <person name="Bouchez O."/>
            <person name="Begum T."/>
            <person name="Mejri S."/>
            <person name="Adams A."/>
            <person name="Chen W.-J."/>
            <person name="Guiguen Y."/>
        </authorList>
    </citation>
    <scope>NUCLEOTIDE SEQUENCE</scope>
    <source>
        <tissue evidence="2">Blood</tissue>
    </source>
</reference>
<dbReference type="PANTHER" id="PTHR12242:SF45">
    <property type="entry name" value="MARVEL DOMAIN-CONTAINING PROTEIN"/>
    <property type="match status" value="1"/>
</dbReference>
<gene>
    <name evidence="2" type="ORF">AGOR_G00136470</name>
</gene>
<dbReference type="PANTHER" id="PTHR12242">
    <property type="entry name" value="OS02G0130600 PROTEIN-RELATED"/>
    <property type="match status" value="1"/>
</dbReference>
<organism evidence="2 3">
    <name type="scientific">Albula goreensis</name>
    <dbReference type="NCBI Taxonomy" id="1534307"/>
    <lineage>
        <taxon>Eukaryota</taxon>
        <taxon>Metazoa</taxon>
        <taxon>Chordata</taxon>
        <taxon>Craniata</taxon>
        <taxon>Vertebrata</taxon>
        <taxon>Euteleostomi</taxon>
        <taxon>Actinopterygii</taxon>
        <taxon>Neopterygii</taxon>
        <taxon>Teleostei</taxon>
        <taxon>Albuliformes</taxon>
        <taxon>Albulidae</taxon>
        <taxon>Albula</taxon>
    </lineage>
</organism>
<feature type="transmembrane region" description="Helical" evidence="1">
    <location>
        <begin position="41"/>
        <end position="62"/>
    </location>
</feature>
<accession>A0A8T3D9F6</accession>